<feature type="compositionally biased region" description="Polar residues" evidence="1">
    <location>
        <begin position="82"/>
        <end position="95"/>
    </location>
</feature>
<comment type="caution">
    <text evidence="3">The sequence shown here is derived from an EMBL/GenBank/DDBJ whole genome shotgun (WGS) entry which is preliminary data.</text>
</comment>
<keyword evidence="2" id="KW-1133">Transmembrane helix</keyword>
<accession>A0A835RVJ2</accession>
<feature type="compositionally biased region" description="Basic and acidic residues" evidence="1">
    <location>
        <begin position="460"/>
        <end position="478"/>
    </location>
</feature>
<dbReference type="OrthoDB" id="3367at2759"/>
<proteinExistence type="predicted"/>
<gene>
    <name evidence="3" type="ORF">HPP92_004016</name>
</gene>
<dbReference type="AlphaFoldDB" id="A0A835RVJ2"/>
<dbReference type="PANTHER" id="PTHR33700">
    <property type="entry name" value="MYB-LIKE PROTEIN X"/>
    <property type="match status" value="1"/>
</dbReference>
<evidence type="ECO:0000313" key="4">
    <source>
        <dbReference type="Proteomes" id="UP000636800"/>
    </source>
</evidence>
<reference evidence="3 4" key="1">
    <citation type="journal article" date="2020" name="Nat. Food">
        <title>A phased Vanilla planifolia genome enables genetic improvement of flavour and production.</title>
        <authorList>
            <person name="Hasing T."/>
            <person name="Tang H."/>
            <person name="Brym M."/>
            <person name="Khazi F."/>
            <person name="Huang T."/>
            <person name="Chambers A.H."/>
        </authorList>
    </citation>
    <scope>NUCLEOTIDE SEQUENCE [LARGE SCALE GENOMIC DNA]</scope>
    <source>
        <tissue evidence="3">Leaf</tissue>
    </source>
</reference>
<feature type="transmembrane region" description="Helical" evidence="2">
    <location>
        <begin position="20"/>
        <end position="37"/>
    </location>
</feature>
<keyword evidence="2" id="KW-0472">Membrane</keyword>
<dbReference type="PANTHER" id="PTHR33700:SF25">
    <property type="entry name" value="TRANSMEMBRANE PROTEIN"/>
    <property type="match status" value="1"/>
</dbReference>
<name>A0A835RVJ2_VANPL</name>
<feature type="compositionally biased region" description="Basic and acidic residues" evidence="1">
    <location>
        <begin position="310"/>
        <end position="342"/>
    </location>
</feature>
<dbReference type="EMBL" id="JADCNL010000001">
    <property type="protein sequence ID" value="KAG0499325.1"/>
    <property type="molecule type" value="Genomic_DNA"/>
</dbReference>
<feature type="compositionally biased region" description="Basic and acidic residues" evidence="1">
    <location>
        <begin position="384"/>
        <end position="415"/>
    </location>
</feature>
<feature type="compositionally biased region" description="Polar residues" evidence="1">
    <location>
        <begin position="180"/>
        <end position="202"/>
    </location>
</feature>
<feature type="compositionally biased region" description="Polar residues" evidence="1">
    <location>
        <begin position="246"/>
        <end position="258"/>
    </location>
</feature>
<organism evidence="3 4">
    <name type="scientific">Vanilla planifolia</name>
    <name type="common">Vanilla</name>
    <dbReference type="NCBI Taxonomy" id="51239"/>
    <lineage>
        <taxon>Eukaryota</taxon>
        <taxon>Viridiplantae</taxon>
        <taxon>Streptophyta</taxon>
        <taxon>Embryophyta</taxon>
        <taxon>Tracheophyta</taxon>
        <taxon>Spermatophyta</taxon>
        <taxon>Magnoliopsida</taxon>
        <taxon>Liliopsida</taxon>
        <taxon>Asparagales</taxon>
        <taxon>Orchidaceae</taxon>
        <taxon>Vanilloideae</taxon>
        <taxon>Vanilleae</taxon>
        <taxon>Vanilla</taxon>
    </lineage>
</organism>
<feature type="compositionally biased region" description="Basic and acidic residues" evidence="1">
    <location>
        <begin position="234"/>
        <end position="245"/>
    </location>
</feature>
<protein>
    <submittedName>
        <fullName evidence="3">Uncharacterized protein</fullName>
    </submittedName>
</protein>
<feature type="region of interest" description="Disordered" evidence="1">
    <location>
        <begin position="81"/>
        <end position="549"/>
    </location>
</feature>
<evidence type="ECO:0000256" key="1">
    <source>
        <dbReference type="SAM" id="MobiDB-lite"/>
    </source>
</evidence>
<dbReference type="Proteomes" id="UP000636800">
    <property type="component" value="Chromosome 1"/>
</dbReference>
<sequence>MFHPSSIRNNRSKSSNVKKALQVVVLLFVSCWLLYQVKHYLEKRTEYTVKDESKLSKEVEEVSLGRKGDAGSENVVIIDANAQGSDESNEINQGEAQHDASDINSGDKEISNALEDSHGSNLQNEKESEPGNHSDSHIHHDGEEHISLPSERKGDSSLDLDDDGKEEGRTLEENEHSNDVESTTNGEELTSGSTDQAESSENAGKESEELSGEASKQESSTDEEMQIGVGIESNAHDVLSEDEHVTSTVDNAAFTGSNVGDVAHTNGMVELEIDTAHEVEAKKLQNGKANNEESNEQEVDDGSGSASQVEKSDNESLGERKTDEGTKDDVEKSSGSDTHDDSEALSNDSVESGAEKSSGTEGTTNAHDELLSSSDANVDANGEPEIRRYSSAEAKLEVESRDKIEKSFEGSEHAASDGSQKDITALNAAETQETGARKLDQDTNIGTSSESGNEIAEAGNSDKFDADGNDKVASRDEGSTTSEALDEIHSYELMNGTSTGDNSKNEGSYDRKKDETKLEQSSNLEVESKNKNLNDFSTGDEATKQKEAK</sequence>
<evidence type="ECO:0000313" key="3">
    <source>
        <dbReference type="EMBL" id="KAG0499325.1"/>
    </source>
</evidence>
<feature type="compositionally biased region" description="Polar residues" evidence="1">
    <location>
        <begin position="442"/>
        <end position="452"/>
    </location>
</feature>
<feature type="compositionally biased region" description="Basic and acidic residues" evidence="1">
    <location>
        <begin position="166"/>
        <end position="179"/>
    </location>
</feature>
<feature type="compositionally biased region" description="Basic and acidic residues" evidence="1">
    <location>
        <begin position="503"/>
        <end position="518"/>
    </location>
</feature>
<keyword evidence="2" id="KW-0812">Transmembrane</keyword>
<feature type="compositionally biased region" description="Basic and acidic residues" evidence="1">
    <location>
        <begin position="96"/>
        <end position="156"/>
    </location>
</feature>
<feature type="compositionally biased region" description="Basic and acidic residues" evidence="1">
    <location>
        <begin position="274"/>
        <end position="283"/>
    </location>
</feature>
<feature type="compositionally biased region" description="Polar residues" evidence="1">
    <location>
        <begin position="344"/>
        <end position="376"/>
    </location>
</feature>
<keyword evidence="4" id="KW-1185">Reference proteome</keyword>
<evidence type="ECO:0000256" key="2">
    <source>
        <dbReference type="SAM" id="Phobius"/>
    </source>
</evidence>